<dbReference type="Proteomes" id="UP000282106">
    <property type="component" value="Unassembled WGS sequence"/>
</dbReference>
<dbReference type="AlphaFoldDB" id="A0A3N0V8M6"/>
<evidence type="ECO:0000313" key="2">
    <source>
        <dbReference type="Proteomes" id="UP000282106"/>
    </source>
</evidence>
<evidence type="ECO:0000313" key="1">
    <source>
        <dbReference type="EMBL" id="ROH89113.1"/>
    </source>
</evidence>
<comment type="caution">
    <text evidence="1">The sequence shown here is derived from an EMBL/GenBank/DDBJ whole genome shotgun (WGS) entry which is preliminary data.</text>
</comment>
<gene>
    <name evidence="1" type="ORF">ED208_11935</name>
</gene>
<sequence>MQVPFDLLRRQTAPDVMAVADQVWEKRDHFIRWPREALLLMPGIVRIPYHTYSDELKAKLRAAKVAPDSRSNGPAIAAFLLAGGERPTRTAVGRSWSVHHIYDGQFPVGDTILRAVTDGRYFTHSAGLVAVHPLADALADEVPYFAWLLRLEAFRRFRFDPDHVFSHE</sequence>
<organism evidence="1 2">
    <name type="scientific">Stagnimonas aquatica</name>
    <dbReference type="NCBI Taxonomy" id="2689987"/>
    <lineage>
        <taxon>Bacteria</taxon>
        <taxon>Pseudomonadati</taxon>
        <taxon>Pseudomonadota</taxon>
        <taxon>Gammaproteobacteria</taxon>
        <taxon>Nevskiales</taxon>
        <taxon>Nevskiaceae</taxon>
        <taxon>Stagnimonas</taxon>
    </lineage>
</organism>
<protein>
    <submittedName>
        <fullName evidence="1">Uncharacterized protein</fullName>
    </submittedName>
</protein>
<reference evidence="1 2" key="1">
    <citation type="submission" date="2018-10" db="EMBL/GenBank/DDBJ databases">
        <authorList>
            <person name="Chen W.-M."/>
        </authorList>
    </citation>
    <scope>NUCLEOTIDE SEQUENCE [LARGE SCALE GENOMIC DNA]</scope>
    <source>
        <strain evidence="1 2">THS-13</strain>
    </source>
</reference>
<proteinExistence type="predicted"/>
<keyword evidence="2" id="KW-1185">Reference proteome</keyword>
<dbReference type="EMBL" id="RJVO01000005">
    <property type="protein sequence ID" value="ROH89113.1"/>
    <property type="molecule type" value="Genomic_DNA"/>
</dbReference>
<accession>A0A3N0V8M6</accession>
<dbReference type="InParanoid" id="A0A3N0V8M6"/>
<dbReference type="RefSeq" id="WP_148044749.1">
    <property type="nucleotide sequence ID" value="NZ_RJVO01000005.1"/>
</dbReference>
<name>A0A3N0V8M6_9GAMM</name>